<protein>
    <recommendedName>
        <fullName evidence="8">DUF2421 domain-containing protein</fullName>
    </recommendedName>
</protein>
<gene>
    <name evidence="6" type="ORF">BCV71DRAFT_269429</name>
</gene>
<evidence type="ECO:0000256" key="3">
    <source>
        <dbReference type="ARBA" id="ARBA00022989"/>
    </source>
</evidence>
<organism evidence="6 7">
    <name type="scientific">Rhizopus microsporus</name>
    <dbReference type="NCBI Taxonomy" id="58291"/>
    <lineage>
        <taxon>Eukaryota</taxon>
        <taxon>Fungi</taxon>
        <taxon>Fungi incertae sedis</taxon>
        <taxon>Mucoromycota</taxon>
        <taxon>Mucoromycotina</taxon>
        <taxon>Mucoromycetes</taxon>
        <taxon>Mucorales</taxon>
        <taxon>Mucorineae</taxon>
        <taxon>Rhizopodaceae</taxon>
        <taxon>Rhizopus</taxon>
    </lineage>
</organism>
<feature type="transmembrane region" description="Helical" evidence="5">
    <location>
        <begin position="6"/>
        <end position="31"/>
    </location>
</feature>
<dbReference type="PANTHER" id="PTHR47804:SF3">
    <property type="entry name" value="PROTEIN BRE4"/>
    <property type="match status" value="1"/>
</dbReference>
<evidence type="ECO:0000256" key="1">
    <source>
        <dbReference type="ARBA" id="ARBA00004141"/>
    </source>
</evidence>
<reference evidence="6 7" key="1">
    <citation type="journal article" date="2016" name="Proc. Natl. Acad. Sci. U.S.A.">
        <title>Lipid metabolic changes in an early divergent fungus govern the establishment of a mutualistic symbiosis with endobacteria.</title>
        <authorList>
            <person name="Lastovetsky O.A."/>
            <person name="Gaspar M.L."/>
            <person name="Mondo S.J."/>
            <person name="LaButti K.M."/>
            <person name="Sandor L."/>
            <person name="Grigoriev I.V."/>
            <person name="Henry S.A."/>
            <person name="Pawlowska T.E."/>
        </authorList>
    </citation>
    <scope>NUCLEOTIDE SEQUENCE [LARGE SCALE GENOMIC DNA]</scope>
    <source>
        <strain evidence="6 7">ATCC 11559</strain>
    </source>
</reference>
<evidence type="ECO:0000256" key="2">
    <source>
        <dbReference type="ARBA" id="ARBA00022692"/>
    </source>
</evidence>
<evidence type="ECO:0000313" key="7">
    <source>
        <dbReference type="Proteomes" id="UP000242381"/>
    </source>
</evidence>
<sequence>MVAFNFTVGSTALQCLFRLLATIIGAVAGYISYKYPRIGFISLLTLTVITSTGYMDVNKEDLCAPVWKRTLTSIFAISAVLIIDQLLWPVWAQKMLRKHLSDLLIATGIQFSKAAFLVSQENTQSHRYTYALTDYQLHTKILRRQHQLACQMLGLAQMEQRITKDTFPIRWVEYLLTTQTFISTEVRKKIMNPMNPYRKELATAVHLYLFTLAGSLRTKSSLPTSLPSAEIARKLL</sequence>
<evidence type="ECO:0000256" key="4">
    <source>
        <dbReference type="ARBA" id="ARBA00023136"/>
    </source>
</evidence>
<dbReference type="InterPro" id="IPR052430">
    <property type="entry name" value="IVT-Associated"/>
</dbReference>
<name>A0A1X0RJW9_RHIZD</name>
<dbReference type="EMBL" id="KV921791">
    <property type="protein sequence ID" value="ORE12208.1"/>
    <property type="molecule type" value="Genomic_DNA"/>
</dbReference>
<accession>A0A1X0RJW9</accession>
<dbReference type="GO" id="GO:0016020">
    <property type="term" value="C:membrane"/>
    <property type="evidence" value="ECO:0007669"/>
    <property type="project" value="UniProtKB-SubCell"/>
</dbReference>
<keyword evidence="2 5" id="KW-0812">Transmembrane</keyword>
<keyword evidence="3 5" id="KW-1133">Transmembrane helix</keyword>
<evidence type="ECO:0008006" key="8">
    <source>
        <dbReference type="Google" id="ProtNLM"/>
    </source>
</evidence>
<evidence type="ECO:0000313" key="6">
    <source>
        <dbReference type="EMBL" id="ORE12208.1"/>
    </source>
</evidence>
<feature type="transmembrane region" description="Helical" evidence="5">
    <location>
        <begin position="38"/>
        <end position="55"/>
    </location>
</feature>
<dbReference type="PANTHER" id="PTHR47804">
    <property type="entry name" value="60S RIBOSOMAL PROTEIN L19"/>
    <property type="match status" value="1"/>
</dbReference>
<dbReference type="Proteomes" id="UP000242381">
    <property type="component" value="Unassembled WGS sequence"/>
</dbReference>
<keyword evidence="4 5" id="KW-0472">Membrane</keyword>
<dbReference type="VEuPathDB" id="FungiDB:BCV72DRAFT_250681"/>
<comment type="subcellular location">
    <subcellularLocation>
        <location evidence="1">Membrane</location>
        <topology evidence="1">Multi-pass membrane protein</topology>
    </subcellularLocation>
</comment>
<dbReference type="AlphaFoldDB" id="A0A1X0RJW9"/>
<proteinExistence type="predicted"/>
<evidence type="ECO:0000256" key="5">
    <source>
        <dbReference type="SAM" id="Phobius"/>
    </source>
</evidence>
<feature type="transmembrane region" description="Helical" evidence="5">
    <location>
        <begin position="70"/>
        <end position="91"/>
    </location>
</feature>